<dbReference type="InterPro" id="IPR018303">
    <property type="entry name" value="ATPase_P-typ_P_site"/>
</dbReference>
<dbReference type="GO" id="GO:0015086">
    <property type="term" value="F:cadmium ion transmembrane transporter activity"/>
    <property type="evidence" value="ECO:0007669"/>
    <property type="project" value="TreeGrafter"/>
</dbReference>
<dbReference type="InterPro" id="IPR023214">
    <property type="entry name" value="HAD_sf"/>
</dbReference>
<dbReference type="PANTHER" id="PTHR48085:SF5">
    <property type="entry name" value="CADMIUM_ZINC-TRANSPORTING ATPASE HMA4-RELATED"/>
    <property type="match status" value="1"/>
</dbReference>
<dbReference type="InterPro" id="IPR008250">
    <property type="entry name" value="ATPase_P-typ_transduc_dom_A_sf"/>
</dbReference>
<keyword evidence="4 7" id="KW-1133">Transmembrane helix</keyword>
<proteinExistence type="inferred from homology"/>
<evidence type="ECO:0000256" key="7">
    <source>
        <dbReference type="SAM" id="Phobius"/>
    </source>
</evidence>
<feature type="transmembrane region" description="Helical" evidence="7">
    <location>
        <begin position="55"/>
        <end position="72"/>
    </location>
</feature>
<keyword evidence="3 7" id="KW-0812">Transmembrane</keyword>
<dbReference type="PRINTS" id="PR00119">
    <property type="entry name" value="CATATPASE"/>
</dbReference>
<evidence type="ECO:0000256" key="2">
    <source>
        <dbReference type="ARBA" id="ARBA00006024"/>
    </source>
</evidence>
<dbReference type="PROSITE" id="PS01229">
    <property type="entry name" value="COF_2"/>
    <property type="match status" value="1"/>
</dbReference>
<dbReference type="InterPro" id="IPR023298">
    <property type="entry name" value="ATPase_P-typ_TM_dom_sf"/>
</dbReference>
<evidence type="ECO:0000256" key="6">
    <source>
        <dbReference type="SAM" id="MobiDB-lite"/>
    </source>
</evidence>
<dbReference type="InterPro" id="IPR023299">
    <property type="entry name" value="ATPase_P-typ_cyto_dom_N"/>
</dbReference>
<comment type="subcellular location">
    <subcellularLocation>
        <location evidence="1">Cell membrane</location>
        <topology evidence="1">Multi-pass membrane protein</topology>
    </subcellularLocation>
</comment>
<keyword evidence="10" id="KW-1185">Reference proteome</keyword>
<dbReference type="GO" id="GO:0005886">
    <property type="term" value="C:plasma membrane"/>
    <property type="evidence" value="ECO:0007669"/>
    <property type="project" value="UniProtKB-SubCell"/>
</dbReference>
<protein>
    <submittedName>
        <fullName evidence="9">Heavy metal translocating P-type ATPase</fullName>
        <ecNumber evidence="9">3.6.3.-</ecNumber>
    </submittedName>
</protein>
<dbReference type="SUPFAM" id="SSF81660">
    <property type="entry name" value="Metal cation-transporting ATPase, ATP-binding domain N"/>
    <property type="match status" value="1"/>
</dbReference>
<feature type="compositionally biased region" description="Low complexity" evidence="6">
    <location>
        <begin position="172"/>
        <end position="185"/>
    </location>
</feature>
<feature type="domain" description="P-type ATPase A" evidence="8">
    <location>
        <begin position="216"/>
        <end position="303"/>
    </location>
</feature>
<dbReference type="Proteomes" id="UP000003191">
    <property type="component" value="Unassembled WGS sequence"/>
</dbReference>
<dbReference type="Gene3D" id="3.40.1110.10">
    <property type="entry name" value="Calcium-transporting ATPase, cytoplasmic domain N"/>
    <property type="match status" value="1"/>
</dbReference>
<dbReference type="PROSITE" id="PS00154">
    <property type="entry name" value="ATPASE_E1_E2"/>
    <property type="match status" value="1"/>
</dbReference>
<evidence type="ECO:0000256" key="5">
    <source>
        <dbReference type="ARBA" id="ARBA00023136"/>
    </source>
</evidence>
<evidence type="ECO:0000259" key="8">
    <source>
        <dbReference type="Pfam" id="PF00122"/>
    </source>
</evidence>
<feature type="transmembrane region" description="Helical" evidence="7">
    <location>
        <begin position="12"/>
        <end position="35"/>
    </location>
</feature>
<dbReference type="Gene3D" id="2.70.150.10">
    <property type="entry name" value="Calcium-transporting ATPase, cytoplasmic transduction domain A"/>
    <property type="match status" value="1"/>
</dbReference>
<comment type="similarity">
    <text evidence="2">Belongs to the cation transport ATPase (P-type) (TC 3.A.3) family. Type IB subfamily.</text>
</comment>
<dbReference type="InterPro" id="IPR001757">
    <property type="entry name" value="P_typ_ATPase"/>
</dbReference>
<dbReference type="PATRIC" id="fig|518634.20.peg.80"/>
<dbReference type="AlphaFoldDB" id="D4BLN4"/>
<feature type="transmembrane region" description="Helical" evidence="7">
    <location>
        <begin position="770"/>
        <end position="794"/>
    </location>
</feature>
<name>D4BLN4_BIFBR</name>
<feature type="transmembrane region" description="Helical" evidence="7">
    <location>
        <begin position="320"/>
        <end position="339"/>
    </location>
</feature>
<evidence type="ECO:0000313" key="9">
    <source>
        <dbReference type="EMBL" id="EFE90222.1"/>
    </source>
</evidence>
<dbReference type="Pfam" id="PF08282">
    <property type="entry name" value="Hydrolase_3"/>
    <property type="match status" value="1"/>
</dbReference>
<evidence type="ECO:0000256" key="1">
    <source>
        <dbReference type="ARBA" id="ARBA00004651"/>
    </source>
</evidence>
<keyword evidence="9" id="KW-0378">Hydrolase</keyword>
<reference evidence="9 10" key="1">
    <citation type="submission" date="2010-02" db="EMBL/GenBank/DDBJ databases">
        <authorList>
            <person name="Weinstock G."/>
            <person name="Sodergren E."/>
            <person name="Clifton S."/>
            <person name="Fulton L."/>
            <person name="Fulton B."/>
            <person name="Courtney L."/>
            <person name="Fronick C."/>
            <person name="Harrison M."/>
            <person name="Strong C."/>
            <person name="Farmer C."/>
            <person name="Delahaunty K."/>
            <person name="Markovic C."/>
            <person name="Hall O."/>
            <person name="Minx P."/>
            <person name="Tomlinson C."/>
            <person name="Mitreva M."/>
            <person name="Nelson J."/>
            <person name="Hou S."/>
            <person name="Wollam A."/>
            <person name="Pepin K.H."/>
            <person name="Johnson M."/>
            <person name="Bhonagiri V."/>
            <person name="Zhang X."/>
            <person name="Suruliraj S."/>
            <person name="Warren W."/>
            <person name="Chinwalla A."/>
            <person name="Mardis E.R."/>
            <person name="Wilson R.K."/>
        </authorList>
    </citation>
    <scope>NUCLEOTIDE SEQUENCE [LARGE SCALE GENOMIC DNA]</scope>
    <source>
        <strain evidence="9 10">DSM 20213</strain>
    </source>
</reference>
<evidence type="ECO:0000256" key="4">
    <source>
        <dbReference type="ARBA" id="ARBA00022989"/>
    </source>
</evidence>
<dbReference type="HOGENOM" id="CLU_001771_6_3_11"/>
<feature type="region of interest" description="Disordered" evidence="6">
    <location>
        <begin position="153"/>
        <end position="215"/>
    </location>
</feature>
<dbReference type="KEGG" id="bbrd:BBBR_0077"/>
<dbReference type="NCBIfam" id="TIGR01494">
    <property type="entry name" value="ATPase_P-type"/>
    <property type="match status" value="1"/>
</dbReference>
<dbReference type="SUPFAM" id="SSF81653">
    <property type="entry name" value="Calcium ATPase, transduction domain A"/>
    <property type="match status" value="1"/>
</dbReference>
<evidence type="ECO:0000313" key="10">
    <source>
        <dbReference type="Proteomes" id="UP000003191"/>
    </source>
</evidence>
<evidence type="ECO:0000256" key="3">
    <source>
        <dbReference type="ARBA" id="ARBA00022692"/>
    </source>
</evidence>
<dbReference type="InterPro" id="IPR036412">
    <property type="entry name" value="HAD-like_sf"/>
</dbReference>
<dbReference type="Pfam" id="PF00122">
    <property type="entry name" value="E1-E2_ATPase"/>
    <property type="match status" value="1"/>
</dbReference>
<organism evidence="9 10">
    <name type="scientific">Bifidobacterium breve DSM 20213 = JCM 1192</name>
    <dbReference type="NCBI Taxonomy" id="518634"/>
    <lineage>
        <taxon>Bacteria</taxon>
        <taxon>Bacillati</taxon>
        <taxon>Actinomycetota</taxon>
        <taxon>Actinomycetes</taxon>
        <taxon>Bifidobacteriales</taxon>
        <taxon>Bifidobacteriaceae</taxon>
        <taxon>Bifidobacterium</taxon>
    </lineage>
</organism>
<dbReference type="STRING" id="1685.RY69_1953"/>
<dbReference type="Gene3D" id="3.40.50.1000">
    <property type="entry name" value="HAD superfamily/HAD-like"/>
    <property type="match status" value="2"/>
</dbReference>
<dbReference type="EC" id="3.6.3.-" evidence="9"/>
<dbReference type="InterPro" id="IPR051014">
    <property type="entry name" value="Cation_Transport_ATPase_IB"/>
</dbReference>
<dbReference type="GO" id="GO:0005524">
    <property type="term" value="F:ATP binding"/>
    <property type="evidence" value="ECO:0007669"/>
    <property type="project" value="InterPro"/>
</dbReference>
<feature type="region of interest" description="Disordered" evidence="6">
    <location>
        <begin position="668"/>
        <end position="701"/>
    </location>
</feature>
<dbReference type="Pfam" id="PF00702">
    <property type="entry name" value="Hydrolase"/>
    <property type="match status" value="1"/>
</dbReference>
<gene>
    <name evidence="9" type="ORF">BIFBRE_02970</name>
</gene>
<dbReference type="InterPro" id="IPR059000">
    <property type="entry name" value="ATPase_P-type_domA"/>
</dbReference>
<dbReference type="SUPFAM" id="SSF56784">
    <property type="entry name" value="HAD-like"/>
    <property type="match status" value="1"/>
</dbReference>
<dbReference type="SUPFAM" id="SSF81665">
    <property type="entry name" value="Calcium ATPase, transmembrane domain M"/>
    <property type="match status" value="1"/>
</dbReference>
<comment type="caution">
    <text evidence="9">The sequence shown here is derived from an EMBL/GenBank/DDBJ whole genome shotgun (WGS) entry which is preliminary data.</text>
</comment>
<dbReference type="PANTHER" id="PTHR48085">
    <property type="entry name" value="CADMIUM/ZINC-TRANSPORTING ATPASE HMA2-RELATED"/>
    <property type="match status" value="1"/>
</dbReference>
<dbReference type="EMBL" id="ACCG02000002">
    <property type="protein sequence ID" value="EFE90222.1"/>
    <property type="molecule type" value="Genomic_DNA"/>
</dbReference>
<accession>D4BLN4</accession>
<keyword evidence="5 7" id="KW-0472">Membrane</keyword>
<dbReference type="GO" id="GO:0016887">
    <property type="term" value="F:ATP hydrolysis activity"/>
    <property type="evidence" value="ECO:0007669"/>
    <property type="project" value="InterPro"/>
</dbReference>
<sequence length="822" mass="86027">MMSGLIRFFTKILDICRLVPMLPVVVIAAIPLALLGDWRPWGNAIAMPVLGNPGVGQWLIIALVAIIVIDTVRGMIDDLRHGQVGVDLLAVVAILSTVAVREYWASWAVMLMITSGEAIEEYAQAKAEHSLTALMQAAPQTAHVVNLPGVGCGDAADEDDSSDGFRRVGSVPATSSPQSTSPTAPLGERNQVPPSRGADSRSETEGSWSAEAATHRFDTVPVEQVKLGDVLMVLPGETVPVDGELLSGSATLDLSNINGEPVPREVFAGARVMSGAVNGSTALTMRATQVAADSQYQHILELVASAQESRPAVVKTADRLAVPFTVLSLAIAGIAWAVSGVPTRFAQVLVLATPCPLLIAAPVAYIAGTGRLAAAGVLIKAQDVLENLGRVTQVFFDKTGTLTVKQPQVVRVEMLPGAKTRLNEDHVLMMAGVVESYSVHILSKGIAKAGADAMARLRQRFADGQRRCPEPEASWPGHGREYPVVKDINEDSGKGVSGKVNGHAVRVGRLSFAAADDDGFLTAEVAGVSRADGPRQEAADLFSPLHGQSPLGGDTEAGSGRTIAGNTKEKETLRTRFGMLQPDEMASYVSVDGQLIARIVLRDVPRANTKTALANLHELGVTKLAMLTGDKRASAEIIADEVGIDEVHAELFPEDKVAAVKAATEASAAPAGRANHAASPVSDAVDGIRSDGSQPSRSRCSRAAAIRKPVTMMVGDGVNDAPVLAVADIGVAMTDGTSTAASESAQVVIMNDDIAAVPRAIAIARRTKRVMLQAVIAGLVLATIGMIAAAFNLIPVVVGAFLQEAIDVVSILWALTALIDRD</sequence>